<protein>
    <submittedName>
        <fullName evidence="1">Uncharacterized protein</fullName>
    </submittedName>
</protein>
<name>A0ACB6QV20_9PLEO</name>
<dbReference type="Proteomes" id="UP000799755">
    <property type="component" value="Unassembled WGS sequence"/>
</dbReference>
<dbReference type="EMBL" id="MU003509">
    <property type="protein sequence ID" value="KAF2470097.1"/>
    <property type="molecule type" value="Genomic_DNA"/>
</dbReference>
<proteinExistence type="predicted"/>
<organism evidence="1 2">
    <name type="scientific">Lindgomyces ingoldianus</name>
    <dbReference type="NCBI Taxonomy" id="673940"/>
    <lineage>
        <taxon>Eukaryota</taxon>
        <taxon>Fungi</taxon>
        <taxon>Dikarya</taxon>
        <taxon>Ascomycota</taxon>
        <taxon>Pezizomycotina</taxon>
        <taxon>Dothideomycetes</taxon>
        <taxon>Pleosporomycetidae</taxon>
        <taxon>Pleosporales</taxon>
        <taxon>Lindgomycetaceae</taxon>
        <taxon>Lindgomyces</taxon>
    </lineage>
</organism>
<evidence type="ECO:0000313" key="2">
    <source>
        <dbReference type="Proteomes" id="UP000799755"/>
    </source>
</evidence>
<comment type="caution">
    <text evidence="1">The sequence shown here is derived from an EMBL/GenBank/DDBJ whole genome shotgun (WGS) entry which is preliminary data.</text>
</comment>
<gene>
    <name evidence="1" type="ORF">BDR25DRAFT_36704</name>
</gene>
<keyword evidence="2" id="KW-1185">Reference proteome</keyword>
<reference evidence="1" key="1">
    <citation type="journal article" date="2020" name="Stud. Mycol.">
        <title>101 Dothideomycetes genomes: a test case for predicting lifestyles and emergence of pathogens.</title>
        <authorList>
            <person name="Haridas S."/>
            <person name="Albert R."/>
            <person name="Binder M."/>
            <person name="Bloem J."/>
            <person name="Labutti K."/>
            <person name="Salamov A."/>
            <person name="Andreopoulos B."/>
            <person name="Baker S."/>
            <person name="Barry K."/>
            <person name="Bills G."/>
            <person name="Bluhm B."/>
            <person name="Cannon C."/>
            <person name="Castanera R."/>
            <person name="Culley D."/>
            <person name="Daum C."/>
            <person name="Ezra D."/>
            <person name="Gonzalez J."/>
            <person name="Henrissat B."/>
            <person name="Kuo A."/>
            <person name="Liang C."/>
            <person name="Lipzen A."/>
            <person name="Lutzoni F."/>
            <person name="Magnuson J."/>
            <person name="Mondo S."/>
            <person name="Nolan M."/>
            <person name="Ohm R."/>
            <person name="Pangilinan J."/>
            <person name="Park H.-J."/>
            <person name="Ramirez L."/>
            <person name="Alfaro M."/>
            <person name="Sun H."/>
            <person name="Tritt A."/>
            <person name="Yoshinaga Y."/>
            <person name="Zwiers L.-H."/>
            <person name="Turgeon B."/>
            <person name="Goodwin S."/>
            <person name="Spatafora J."/>
            <person name="Crous P."/>
            <person name="Grigoriev I."/>
        </authorList>
    </citation>
    <scope>NUCLEOTIDE SEQUENCE</scope>
    <source>
        <strain evidence="1">ATCC 200398</strain>
    </source>
</reference>
<sequence>MATWETRKTRVNEEPRVRDEDEDEETATGGLPYAGFVYFRATSSSKFRTIEPRAIQLPRESGIGGFEAVPFGFLWRFVRHHPNGWVVCGVISCMAVVALCALWTERVGHETEVRVPRRTSYDSEILGVATLSVSQELRQCHGRPGCSIHGSHCGVSNYESHKGTNRKLKGFKHQSAEMQSIWNSRRNAEQG</sequence>
<evidence type="ECO:0000313" key="1">
    <source>
        <dbReference type="EMBL" id="KAF2470097.1"/>
    </source>
</evidence>
<accession>A0ACB6QV20</accession>